<feature type="region of interest" description="Disordered" evidence="1">
    <location>
        <begin position="40"/>
        <end position="94"/>
    </location>
</feature>
<dbReference type="PANTHER" id="PTHR23159:SF31">
    <property type="entry name" value="CENTROSOME-ASSOCIATED PROTEIN CEP250 ISOFORM X1"/>
    <property type="match status" value="1"/>
</dbReference>
<dbReference type="AlphaFoldDB" id="A0ABD3GFQ0"/>
<name>A0ABD3GFQ0_9MARC</name>
<accession>A0ABD3GFQ0</accession>
<comment type="caution">
    <text evidence="2">The sequence shown here is derived from an EMBL/GenBank/DDBJ whole genome shotgun (WGS) entry which is preliminary data.</text>
</comment>
<protein>
    <submittedName>
        <fullName evidence="2">Uncharacterized protein</fullName>
    </submittedName>
</protein>
<feature type="compositionally biased region" description="Basic and acidic residues" evidence="1">
    <location>
        <begin position="200"/>
        <end position="209"/>
    </location>
</feature>
<gene>
    <name evidence="2" type="ORF">R1sor_025957</name>
</gene>
<reference evidence="2 3" key="1">
    <citation type="submission" date="2024-09" db="EMBL/GenBank/DDBJ databases">
        <title>Chromosome-scale assembly of Riccia sorocarpa.</title>
        <authorList>
            <person name="Paukszto L."/>
        </authorList>
    </citation>
    <scope>NUCLEOTIDE SEQUENCE [LARGE SCALE GENOMIC DNA]</scope>
    <source>
        <strain evidence="2">LP-2024</strain>
        <tissue evidence="2">Aerial parts of the thallus</tissue>
    </source>
</reference>
<sequence length="811" mass="92241">MREILENKVKSLEEKVAQLVKEKEDAVKDLEEQLERAHLKVKEKDQEVEEERKRSKKLDTRVKDLARERDNATTALEKEKSDYASQGEELKKKEHELQKLHTELAQAREENVKLREKTSVSTTGGCVDNGALQKELAAARAEVELQFRRNVEMGKLNSGLEQRIEELQEQLNGGGGVIELEDDVEDVEDQHGEGTSTPDGPRKKDKEDPPPPGGATGGSQQTTGGPATTECNGAKKPTAPRSKTNGKGGIQSQRGALVAPVPSTTLRRTSANERLHESIQGTFPVTVRDFLYQAFAWENKPRGDKTLVMWRSEQTPKTYWMPRKFPLIPGLESFQFEQSLFSNFRQHVDTCPEDPLMLPEYLRQALGIDHGSSYNPITVECRYLFSSIRSPLDRNAFLTDEKAREFVNASPASAVYPFLPRPTLTVELVEEVYSALNFMRKKRMPRSMEQAYKADWGQFRIVAAIEWYLDLKRPLTREEFGCTIQDYPEVRDADAVTDILRELNDKISRLIGDLKVKWPGWEQQEDQVRNLADVDPADLFDDILLVDRSRPMEPVKPVDSEQWRMQFPVAVLQRGTCIPPNPIQALDQRDFPFMTFDCVPPVSERWGIRMSENWVTPSESLLFWLYLGNAPPEATRVGFEGLSPTGLPEPMDMIPTELLNHPGLDLQVPRRRTLSYTTYGKAPYPFPVIPGKWGSRDQCVENLEAFGMTHRRAADVVLYRSSVYCLIIASILKHSSDTVFFDPNRKVDDAKVMAMMTTANNYWSGLGRTLELAVSDDFLRTTSCLFSFDPDKSRENLFWQANSLYKNTVIR</sequence>
<dbReference type="PANTHER" id="PTHR23159">
    <property type="entry name" value="CENTROSOMAL PROTEIN 2"/>
    <property type="match status" value="1"/>
</dbReference>
<keyword evidence="3" id="KW-1185">Reference proteome</keyword>
<evidence type="ECO:0000256" key="1">
    <source>
        <dbReference type="SAM" id="MobiDB-lite"/>
    </source>
</evidence>
<feature type="compositionally biased region" description="Low complexity" evidence="1">
    <location>
        <begin position="218"/>
        <end position="229"/>
    </location>
</feature>
<feature type="region of interest" description="Disordered" evidence="1">
    <location>
        <begin position="186"/>
        <end position="264"/>
    </location>
</feature>
<organism evidence="2 3">
    <name type="scientific">Riccia sorocarpa</name>
    <dbReference type="NCBI Taxonomy" id="122646"/>
    <lineage>
        <taxon>Eukaryota</taxon>
        <taxon>Viridiplantae</taxon>
        <taxon>Streptophyta</taxon>
        <taxon>Embryophyta</taxon>
        <taxon>Marchantiophyta</taxon>
        <taxon>Marchantiopsida</taxon>
        <taxon>Marchantiidae</taxon>
        <taxon>Marchantiales</taxon>
        <taxon>Ricciaceae</taxon>
        <taxon>Riccia</taxon>
    </lineage>
</organism>
<evidence type="ECO:0000313" key="3">
    <source>
        <dbReference type="Proteomes" id="UP001633002"/>
    </source>
</evidence>
<dbReference type="EMBL" id="JBJQOH010000008">
    <property type="protein sequence ID" value="KAL3676009.1"/>
    <property type="molecule type" value="Genomic_DNA"/>
</dbReference>
<evidence type="ECO:0000313" key="2">
    <source>
        <dbReference type="EMBL" id="KAL3676009.1"/>
    </source>
</evidence>
<proteinExistence type="predicted"/>
<feature type="compositionally biased region" description="Polar residues" evidence="1">
    <location>
        <begin position="241"/>
        <end position="254"/>
    </location>
</feature>
<dbReference type="Proteomes" id="UP001633002">
    <property type="component" value="Unassembled WGS sequence"/>
</dbReference>